<dbReference type="Proteomes" id="UP000235786">
    <property type="component" value="Unassembled WGS sequence"/>
</dbReference>
<proteinExistence type="predicted"/>
<keyword evidence="3" id="KW-1185">Reference proteome</keyword>
<name>A0A2J6QVU2_HYAVF</name>
<accession>A0A2J6QVU2</accession>
<evidence type="ECO:0000313" key="3">
    <source>
        <dbReference type="Proteomes" id="UP000235786"/>
    </source>
</evidence>
<organism evidence="2 3">
    <name type="scientific">Hyaloscypha variabilis (strain UAMH 11265 / GT02V1 / F)</name>
    <name type="common">Meliniomyces variabilis</name>
    <dbReference type="NCBI Taxonomy" id="1149755"/>
    <lineage>
        <taxon>Eukaryota</taxon>
        <taxon>Fungi</taxon>
        <taxon>Dikarya</taxon>
        <taxon>Ascomycota</taxon>
        <taxon>Pezizomycotina</taxon>
        <taxon>Leotiomycetes</taxon>
        <taxon>Helotiales</taxon>
        <taxon>Hyaloscyphaceae</taxon>
        <taxon>Hyaloscypha</taxon>
        <taxon>Hyaloscypha variabilis</taxon>
    </lineage>
</organism>
<dbReference type="AlphaFoldDB" id="A0A2J6QVU2"/>
<dbReference type="EMBL" id="KZ613967">
    <property type="protein sequence ID" value="PMD30388.1"/>
    <property type="molecule type" value="Genomic_DNA"/>
</dbReference>
<protein>
    <submittedName>
        <fullName evidence="2">Uncharacterized protein</fullName>
    </submittedName>
</protein>
<dbReference type="OrthoDB" id="3540796at2759"/>
<reference evidence="2 3" key="1">
    <citation type="submission" date="2016-04" db="EMBL/GenBank/DDBJ databases">
        <title>A degradative enzymes factory behind the ericoid mycorrhizal symbiosis.</title>
        <authorList>
            <consortium name="DOE Joint Genome Institute"/>
            <person name="Martino E."/>
            <person name="Morin E."/>
            <person name="Grelet G."/>
            <person name="Kuo A."/>
            <person name="Kohler A."/>
            <person name="Daghino S."/>
            <person name="Barry K."/>
            <person name="Choi C."/>
            <person name="Cichocki N."/>
            <person name="Clum A."/>
            <person name="Copeland A."/>
            <person name="Hainaut M."/>
            <person name="Haridas S."/>
            <person name="Labutti K."/>
            <person name="Lindquist E."/>
            <person name="Lipzen A."/>
            <person name="Khouja H.-R."/>
            <person name="Murat C."/>
            <person name="Ohm R."/>
            <person name="Olson A."/>
            <person name="Spatafora J."/>
            <person name="Veneault-Fourrey C."/>
            <person name="Henrissat B."/>
            <person name="Grigoriev I."/>
            <person name="Martin F."/>
            <person name="Perotto S."/>
        </authorList>
    </citation>
    <scope>NUCLEOTIDE SEQUENCE [LARGE SCALE GENOMIC DNA]</scope>
    <source>
        <strain evidence="2 3">F</strain>
    </source>
</reference>
<sequence>MSKISIQSKNITTLCSELGYSTDIVGRHPSTLRAAVKAFRKSFIEEGNDLPYSASVSPEAEHFALAFCQQRNRGAIFWPSDPNRTWPCWSSDQSKILESLAHIFALQALNLHRNILRKDNDNDKMPSATPILSTSPGITNYLKRPSDEGHEPERNTRGLSPESERIINATPIPPSGTRRRPAKNSGIAAPPVFEIAEYV</sequence>
<gene>
    <name evidence="2" type="ORF">L207DRAFT_226042</name>
</gene>
<evidence type="ECO:0000313" key="2">
    <source>
        <dbReference type="EMBL" id="PMD30388.1"/>
    </source>
</evidence>
<feature type="region of interest" description="Disordered" evidence="1">
    <location>
        <begin position="121"/>
        <end position="187"/>
    </location>
</feature>
<evidence type="ECO:0000256" key="1">
    <source>
        <dbReference type="SAM" id="MobiDB-lite"/>
    </source>
</evidence>
<feature type="compositionally biased region" description="Basic and acidic residues" evidence="1">
    <location>
        <begin position="144"/>
        <end position="156"/>
    </location>
</feature>